<dbReference type="EMBL" id="DTAU01000126">
    <property type="protein sequence ID" value="HFQ79310.1"/>
    <property type="molecule type" value="Genomic_DNA"/>
</dbReference>
<dbReference type="PANTHER" id="PTHR42961">
    <property type="entry name" value="IRON-SULFUR PROTEIN NUBPL"/>
    <property type="match status" value="1"/>
</dbReference>
<name>A0A7J3MX02_9CREN</name>
<comment type="subunit">
    <text evidence="6">Homodimer.</text>
</comment>
<dbReference type="InterPro" id="IPR044304">
    <property type="entry name" value="NUBPL-like"/>
</dbReference>
<dbReference type="SUPFAM" id="SSF52540">
    <property type="entry name" value="P-loop containing nucleoside triphosphate hydrolases"/>
    <property type="match status" value="1"/>
</dbReference>
<evidence type="ECO:0000256" key="6">
    <source>
        <dbReference type="HAMAP-Rule" id="MF_02040"/>
    </source>
</evidence>
<keyword evidence="5 6" id="KW-0411">Iron-sulfur</keyword>
<evidence type="ECO:0000313" key="7">
    <source>
        <dbReference type="EMBL" id="HFQ79310.1"/>
    </source>
</evidence>
<keyword evidence="3 6" id="KW-0067">ATP-binding</keyword>
<dbReference type="InterPro" id="IPR027417">
    <property type="entry name" value="P-loop_NTPase"/>
</dbReference>
<evidence type="ECO:0000256" key="5">
    <source>
        <dbReference type="ARBA" id="ARBA00023014"/>
    </source>
</evidence>
<evidence type="ECO:0000256" key="3">
    <source>
        <dbReference type="ARBA" id="ARBA00022840"/>
    </source>
</evidence>
<accession>A0A7J3MX02</accession>
<dbReference type="GO" id="GO:0046872">
    <property type="term" value="F:metal ion binding"/>
    <property type="evidence" value="ECO:0007669"/>
    <property type="project" value="UniProtKB-KW"/>
</dbReference>
<evidence type="ECO:0000313" key="8">
    <source>
        <dbReference type="EMBL" id="HGT98073.1"/>
    </source>
</evidence>
<organism evidence="8">
    <name type="scientific">Ignisphaera aggregans</name>
    <dbReference type="NCBI Taxonomy" id="334771"/>
    <lineage>
        <taxon>Archaea</taxon>
        <taxon>Thermoproteota</taxon>
        <taxon>Thermoprotei</taxon>
        <taxon>Desulfurococcales</taxon>
        <taxon>Desulfurococcaceae</taxon>
        <taxon>Ignisphaera</taxon>
    </lineage>
</organism>
<dbReference type="Gene3D" id="3.40.50.300">
    <property type="entry name" value="P-loop containing nucleotide triphosphate hydrolases"/>
    <property type="match status" value="1"/>
</dbReference>
<dbReference type="GO" id="GO:0016887">
    <property type="term" value="F:ATP hydrolysis activity"/>
    <property type="evidence" value="ECO:0007669"/>
    <property type="project" value="UniProtKB-UniRule"/>
</dbReference>
<proteinExistence type="inferred from homology"/>
<reference evidence="8" key="1">
    <citation type="journal article" date="2020" name="mSystems">
        <title>Genome- and Community-Level Interaction Insights into Carbon Utilization and Element Cycling Functions of Hydrothermarchaeota in Hydrothermal Sediment.</title>
        <authorList>
            <person name="Zhou Z."/>
            <person name="Liu Y."/>
            <person name="Xu W."/>
            <person name="Pan J."/>
            <person name="Luo Z.H."/>
            <person name="Li M."/>
        </authorList>
    </citation>
    <scope>NUCLEOTIDE SEQUENCE [LARGE SCALE GENOMIC DNA]</scope>
    <source>
        <strain evidence="7">SpSt-629</strain>
        <strain evidence="8">SpSt-688</strain>
    </source>
</reference>
<keyword evidence="1 6" id="KW-0479">Metal-binding</keyword>
<comment type="caution">
    <text evidence="8">The sequence shown here is derived from an EMBL/GenBank/DDBJ whole genome shotgun (WGS) entry which is preliminary data.</text>
</comment>
<dbReference type="GO" id="GO:0051539">
    <property type="term" value="F:4 iron, 4 sulfur cluster binding"/>
    <property type="evidence" value="ECO:0007669"/>
    <property type="project" value="TreeGrafter"/>
</dbReference>
<dbReference type="EMBL" id="DTDH01000042">
    <property type="protein sequence ID" value="HGT98073.1"/>
    <property type="molecule type" value="Genomic_DNA"/>
</dbReference>
<dbReference type="InterPro" id="IPR033756">
    <property type="entry name" value="YlxH/NBP35"/>
</dbReference>
<gene>
    <name evidence="7" type="ORF">ENT99_06375</name>
    <name evidence="8" type="ORF">ENU64_01410</name>
</gene>
<dbReference type="GO" id="GO:0016226">
    <property type="term" value="P:iron-sulfur cluster assembly"/>
    <property type="evidence" value="ECO:0007669"/>
    <property type="project" value="InterPro"/>
</dbReference>
<dbReference type="GO" id="GO:0005524">
    <property type="term" value="F:ATP binding"/>
    <property type="evidence" value="ECO:0007669"/>
    <property type="project" value="UniProtKB-UniRule"/>
</dbReference>
<protein>
    <recommendedName>
        <fullName evidence="6">Iron-sulfur cluster carrier protein</fullName>
    </recommendedName>
</protein>
<keyword evidence="2 6" id="KW-0547">Nucleotide-binding</keyword>
<evidence type="ECO:0000256" key="4">
    <source>
        <dbReference type="ARBA" id="ARBA00023004"/>
    </source>
</evidence>
<evidence type="ECO:0000256" key="2">
    <source>
        <dbReference type="ARBA" id="ARBA00022741"/>
    </source>
</evidence>
<dbReference type="GO" id="GO:0140663">
    <property type="term" value="F:ATP-dependent FeS chaperone activity"/>
    <property type="evidence" value="ECO:0007669"/>
    <property type="project" value="InterPro"/>
</dbReference>
<dbReference type="CDD" id="cd02037">
    <property type="entry name" value="Mrp_NBP35"/>
    <property type="match status" value="1"/>
</dbReference>
<dbReference type="PANTHER" id="PTHR42961:SF2">
    <property type="entry name" value="IRON-SULFUR PROTEIN NUBPL"/>
    <property type="match status" value="1"/>
</dbReference>
<feature type="binding site" evidence="6">
    <location>
        <begin position="24"/>
        <end position="31"/>
    </location>
    <ligand>
        <name>ATP</name>
        <dbReference type="ChEBI" id="CHEBI:30616"/>
    </ligand>
</feature>
<evidence type="ECO:0000256" key="1">
    <source>
        <dbReference type="ARBA" id="ARBA00022723"/>
    </source>
</evidence>
<comment type="similarity">
    <text evidence="6">Belongs to the Mrp/NBP35 ATP-binding proteins family.</text>
</comment>
<sequence>MSVTSVIETLNLKNVRNAIIVMSGKGGVGKSFVATSLAIALKNLGYSVAILDADIHGPSVPWILGIENSLMGASIEGNLVPQEVDGIAVASFELLLSQKYNPIAWRGPLKTRAIIELVTKTMWGNRDFMVVDMPPGTGDEHLTIIHTLRSIVRGALLVLTPGNLVAHIVNKVRLFLKNTNVDLLGAILNMSYFRCPVCGSTHKIYGEINLSETPILAELPIKPELSHALNEGKLLEYLQKQDKDLLTVFINLCYNILGRLEHNT</sequence>
<keyword evidence="4 6" id="KW-0408">Iron</keyword>
<comment type="function">
    <text evidence="6">Binds and transfers iron-sulfur (Fe-S) clusters to target apoproteins. Can hydrolyze ATP.</text>
</comment>
<dbReference type="HAMAP" id="MF_02040">
    <property type="entry name" value="Mrp_NBP35"/>
    <property type="match status" value="1"/>
</dbReference>
<dbReference type="InterPro" id="IPR019591">
    <property type="entry name" value="Mrp/NBP35_ATP-bd"/>
</dbReference>
<keyword evidence="6" id="KW-0378">Hydrolase</keyword>
<dbReference type="AlphaFoldDB" id="A0A7J3MX02"/>
<dbReference type="Pfam" id="PF10609">
    <property type="entry name" value="ParA"/>
    <property type="match status" value="1"/>
</dbReference>